<dbReference type="RefSeq" id="WP_171597586.1">
    <property type="nucleotide sequence ID" value="NZ_RZNH01000075.1"/>
</dbReference>
<dbReference type="Proteomes" id="UP000732105">
    <property type="component" value="Unassembled WGS sequence"/>
</dbReference>
<organism evidence="2 3">
    <name type="scientific">Marinifilum caeruleilacunae</name>
    <dbReference type="NCBI Taxonomy" id="2499076"/>
    <lineage>
        <taxon>Bacteria</taxon>
        <taxon>Pseudomonadati</taxon>
        <taxon>Bacteroidota</taxon>
        <taxon>Bacteroidia</taxon>
        <taxon>Marinilabiliales</taxon>
        <taxon>Marinifilaceae</taxon>
    </lineage>
</organism>
<keyword evidence="1" id="KW-0732">Signal</keyword>
<gene>
    <name evidence="2" type="ORF">ELS83_21335</name>
</gene>
<comment type="caution">
    <text evidence="2">The sequence shown here is derived from an EMBL/GenBank/DDBJ whole genome shotgun (WGS) entry which is preliminary data.</text>
</comment>
<evidence type="ECO:0000313" key="2">
    <source>
        <dbReference type="EMBL" id="NOU62337.1"/>
    </source>
</evidence>
<reference evidence="2 3" key="1">
    <citation type="submission" date="2018-12" db="EMBL/GenBank/DDBJ databases">
        <title>Marinifilum JC070 sp. nov., a marine bacterium isolated from Yongle Blue Hole in the South China Sea.</title>
        <authorList>
            <person name="Fu T."/>
        </authorList>
    </citation>
    <scope>NUCLEOTIDE SEQUENCE [LARGE SCALE GENOMIC DNA]</scope>
    <source>
        <strain evidence="2 3">JC070</strain>
    </source>
</reference>
<name>A0ABX1X1P6_9BACT</name>
<accession>A0ABX1X1P6</accession>
<evidence type="ECO:0000256" key="1">
    <source>
        <dbReference type="SAM" id="SignalP"/>
    </source>
</evidence>
<proteinExistence type="predicted"/>
<dbReference type="InterPro" id="IPR010321">
    <property type="entry name" value="DUF922"/>
</dbReference>
<keyword evidence="3" id="KW-1185">Reference proteome</keyword>
<feature type="chain" id="PRO_5046089837" evidence="1">
    <location>
        <begin position="20"/>
        <end position="188"/>
    </location>
</feature>
<dbReference type="EMBL" id="RZNH01000075">
    <property type="protein sequence ID" value="NOU62337.1"/>
    <property type="molecule type" value="Genomic_DNA"/>
</dbReference>
<protein>
    <submittedName>
        <fullName evidence="2">DUF922 domain-containing protein</fullName>
    </submittedName>
</protein>
<dbReference type="Pfam" id="PF06037">
    <property type="entry name" value="DUF922"/>
    <property type="match status" value="1"/>
</dbReference>
<sequence length="188" mass="21884">MKKTILLLFLLLSSFLSIGQKTNSDDNLIPWSKDRKLKWSDFQGEKDNKNLNSGTMKAGCCAAIQATGYYENEILKYRVTNNFDKSLSWTTHTTSLQLLEHEQIHFDIAEIFTRKIRNGIEQLIKEKKTTVKDYSLLINGLLKEKEIYNSKYDKETDHGKLVETQNEWKVLVAIELKKLEMFEADNSR</sequence>
<feature type="signal peptide" evidence="1">
    <location>
        <begin position="1"/>
        <end position="19"/>
    </location>
</feature>
<evidence type="ECO:0000313" key="3">
    <source>
        <dbReference type="Proteomes" id="UP000732105"/>
    </source>
</evidence>